<evidence type="ECO:0000313" key="2">
    <source>
        <dbReference type="Proteomes" id="UP001163846"/>
    </source>
</evidence>
<dbReference type="AlphaFoldDB" id="A0AA38P8K8"/>
<evidence type="ECO:0000313" key="1">
    <source>
        <dbReference type="EMBL" id="KAJ3838151.1"/>
    </source>
</evidence>
<protein>
    <recommendedName>
        <fullName evidence="3">F-box domain-containing protein</fullName>
    </recommendedName>
</protein>
<accession>A0AA38P8K8</accession>
<keyword evidence="2" id="KW-1185">Reference proteome</keyword>
<proteinExistence type="predicted"/>
<gene>
    <name evidence="1" type="ORF">F5878DRAFT_710343</name>
</gene>
<reference evidence="1" key="1">
    <citation type="submission" date="2022-08" db="EMBL/GenBank/DDBJ databases">
        <authorList>
            <consortium name="DOE Joint Genome Institute"/>
            <person name="Min B."/>
            <person name="Riley R."/>
            <person name="Sierra-Patev S."/>
            <person name="Naranjo-Ortiz M."/>
            <person name="Looney B."/>
            <person name="Konkel Z."/>
            <person name="Slot J.C."/>
            <person name="Sakamoto Y."/>
            <person name="Steenwyk J.L."/>
            <person name="Rokas A."/>
            <person name="Carro J."/>
            <person name="Camarero S."/>
            <person name="Ferreira P."/>
            <person name="Molpeceres G."/>
            <person name="Ruiz-Duenas F.J."/>
            <person name="Serrano A."/>
            <person name="Henrissat B."/>
            <person name="Drula E."/>
            <person name="Hughes K.W."/>
            <person name="Mata J.L."/>
            <person name="Ishikawa N.K."/>
            <person name="Vargas-Isla R."/>
            <person name="Ushijima S."/>
            <person name="Smith C.A."/>
            <person name="Ahrendt S."/>
            <person name="Andreopoulos W."/>
            <person name="He G."/>
            <person name="Labutti K."/>
            <person name="Lipzen A."/>
            <person name="Ng V."/>
            <person name="Sandor L."/>
            <person name="Barry K."/>
            <person name="Martinez A.T."/>
            <person name="Xiao Y."/>
            <person name="Gibbons J.G."/>
            <person name="Terashima K."/>
            <person name="Hibbett D.S."/>
            <person name="Grigoriev I.V."/>
        </authorList>
    </citation>
    <scope>NUCLEOTIDE SEQUENCE</scope>
    <source>
        <strain evidence="1">TFB9207</strain>
    </source>
</reference>
<comment type="caution">
    <text evidence="1">The sequence shown here is derived from an EMBL/GenBank/DDBJ whole genome shotgun (WGS) entry which is preliminary data.</text>
</comment>
<evidence type="ECO:0008006" key="3">
    <source>
        <dbReference type="Google" id="ProtNLM"/>
    </source>
</evidence>
<dbReference type="EMBL" id="MU806199">
    <property type="protein sequence ID" value="KAJ3838151.1"/>
    <property type="molecule type" value="Genomic_DNA"/>
</dbReference>
<organism evidence="1 2">
    <name type="scientific">Lentinula raphanica</name>
    <dbReference type="NCBI Taxonomy" id="153919"/>
    <lineage>
        <taxon>Eukaryota</taxon>
        <taxon>Fungi</taxon>
        <taxon>Dikarya</taxon>
        <taxon>Basidiomycota</taxon>
        <taxon>Agaricomycotina</taxon>
        <taxon>Agaricomycetes</taxon>
        <taxon>Agaricomycetidae</taxon>
        <taxon>Agaricales</taxon>
        <taxon>Marasmiineae</taxon>
        <taxon>Omphalotaceae</taxon>
        <taxon>Lentinula</taxon>
    </lineage>
</organism>
<dbReference type="Proteomes" id="UP001163846">
    <property type="component" value="Unassembled WGS sequence"/>
</dbReference>
<sequence length="559" mass="63111">MSAITDRLPVETIHGIITFLDSPSDVLSFGLSSKTLAEISIPHHHIYRVFRVKLSESAPISRFFAQADLAAGEVRELDILPENIADVCHGDYGPDRWMAEPLIPPKELALQSKSTIDYKSYDQVREVELLLIEAVKQMKRLKRFGWYQCPPPLVVGQGDLWHTLGNLGSLDELDIADEPLSRFSSSQPRFLDIKLLARTETFLNLRGLKALTISTHTYDRVEDNVDITGIFGMFAGNKDLEKLKLLLKSPVTTSITPLLAAARWDHMRILHLSGRIHCTPSPLLRFLYAHPLIEELTLAPLIVGKRWLHKPKTPPTRPLLPHLRRLNCKVYQVIWLVEHGAGSGIIELTGISLARTLIMNGIFSVNYPDEVDEDDEGDLQMDQSGEDRPSPFRGPFLDILRTARLPVLTKLGVRGRADDFADIVPLIPHVRELALDFVLESNLDDFLPHLASLPKLTVLHAPALFYSDRYHLYKYPNYNFEENAPCVCKLARACPLLRRITFENSQYVVVRDGDVLKWVYRKLGDDEPTVCFGSRLSLIIVHESRGVKGMDDAENCLAD</sequence>
<name>A0AA38P8K8_9AGAR</name>